<dbReference type="EC" id="2.3.2.27" evidence="5"/>
<protein>
    <recommendedName>
        <fullName evidence="5">RING-type E3 ubiquitin transferase</fullName>
        <ecNumber evidence="5">2.3.2.27</ecNumber>
    </recommendedName>
    <alternativeName>
        <fullName evidence="15 16">RING-type E3 ubiquitin transferase RAD18</fullName>
    </alternativeName>
</protein>
<dbReference type="GO" id="GO:0006281">
    <property type="term" value="P:DNA repair"/>
    <property type="evidence" value="ECO:0007669"/>
    <property type="project" value="UniProtKB-KW"/>
</dbReference>
<dbReference type="STRING" id="8167.A0A484DHL5"/>
<keyword evidence="11" id="KW-0862">Zinc</keyword>
<evidence type="ECO:0000256" key="10">
    <source>
        <dbReference type="ARBA" id="ARBA00022786"/>
    </source>
</evidence>
<evidence type="ECO:0000256" key="13">
    <source>
        <dbReference type="ARBA" id="ARBA00023204"/>
    </source>
</evidence>
<comment type="similarity">
    <text evidence="4">Belongs to the RAD18 family.</text>
</comment>
<dbReference type="InterPro" id="IPR039577">
    <property type="entry name" value="Rad18"/>
</dbReference>
<feature type="domain" description="SAP" evidence="21">
    <location>
        <begin position="274"/>
        <end position="308"/>
    </location>
</feature>
<proteinExistence type="inferred from homology"/>
<dbReference type="Proteomes" id="UP000295070">
    <property type="component" value="Chromosome 4"/>
</dbReference>
<organism evidence="23 24">
    <name type="scientific">Perca flavescens</name>
    <name type="common">American yellow perch</name>
    <name type="synonym">Morone flavescens</name>
    <dbReference type="NCBI Taxonomy" id="8167"/>
    <lineage>
        <taxon>Eukaryota</taxon>
        <taxon>Metazoa</taxon>
        <taxon>Chordata</taxon>
        <taxon>Craniata</taxon>
        <taxon>Vertebrata</taxon>
        <taxon>Euteleostomi</taxon>
        <taxon>Actinopterygii</taxon>
        <taxon>Neopterygii</taxon>
        <taxon>Teleostei</taxon>
        <taxon>Neoteleostei</taxon>
        <taxon>Acanthomorphata</taxon>
        <taxon>Eupercaria</taxon>
        <taxon>Perciformes</taxon>
        <taxon>Percoidei</taxon>
        <taxon>Percidae</taxon>
        <taxon>Percinae</taxon>
        <taxon>Perca</taxon>
    </lineage>
</organism>
<dbReference type="GO" id="GO:0005634">
    <property type="term" value="C:nucleus"/>
    <property type="evidence" value="ECO:0007669"/>
    <property type="project" value="UniProtKB-SubCell"/>
</dbReference>
<dbReference type="InterPro" id="IPR001841">
    <property type="entry name" value="Znf_RING"/>
</dbReference>
<dbReference type="SUPFAM" id="SSF57850">
    <property type="entry name" value="RING/U-box"/>
    <property type="match status" value="1"/>
</dbReference>
<dbReference type="Gene3D" id="3.30.40.10">
    <property type="entry name" value="Zinc/RING finger domain, C3HC4 (zinc finger)"/>
    <property type="match status" value="1"/>
</dbReference>
<dbReference type="SMART" id="SM00513">
    <property type="entry name" value="SAP"/>
    <property type="match status" value="1"/>
</dbReference>
<evidence type="ECO:0000313" key="24">
    <source>
        <dbReference type="Proteomes" id="UP000295070"/>
    </source>
</evidence>
<dbReference type="GO" id="GO:0003697">
    <property type="term" value="F:single-stranded DNA binding"/>
    <property type="evidence" value="ECO:0007669"/>
    <property type="project" value="InterPro"/>
</dbReference>
<keyword evidence="6" id="KW-0808">Transferase</keyword>
<sequence length="497" mass="55726">MALRIEADLPPSLACLKNLDALLRCPICFDFLNISLMTKCSHNFCSLCIRKFLCYKLQCPVCNTQATEQDLRTNRLLDDLVVNFQAARQQLSNANFDSPPISPKTPVSTVKCKTPRERGQKCNSSVLSHFFQKKPKTSPAKETQQSSCVAQCVQRGEILTARTHNANYTGLDSAIAQLPVVVKEEPMDMEEASIQGLMSVKQEAGVSHSIMALCSSPSKDVKPVIKVDCPVCSVSVPQQFINKHLDTCLTRGEKKESLRSSLGQTRRPMTKLVYNLLSVQELKRRLKECHLSIQGSREQLIKRHQEFVHMYNAQCDSLNPKSAEDIAKELETNEKIRNQLQGKAKPVMVFTKNKSEKEIDEMHSNYRKQHSSDFSRLIAQVRGHLETTRQTRIKQEVIVEGEDAQKTHPADQVAESKSRPVVKVEDGESDEEPRIVLSSSPTYSEVSISSSISDIFGPEPARNPEDTERTSVQKRTSSTRGDDATLSPIGGKRRRKT</sequence>
<feature type="domain" description="UBZ4-type" evidence="22">
    <location>
        <begin position="226"/>
        <end position="253"/>
    </location>
</feature>
<evidence type="ECO:0000256" key="12">
    <source>
        <dbReference type="ARBA" id="ARBA00023125"/>
    </source>
</evidence>
<dbReference type="UniPathway" id="UPA00143"/>
<evidence type="ECO:0000259" key="20">
    <source>
        <dbReference type="PROSITE" id="PS50089"/>
    </source>
</evidence>
<dbReference type="FunFam" id="3.30.160.60:FF:000331">
    <property type="entry name" value="E3 ubiquitin-protein ligase RAD18"/>
    <property type="match status" value="1"/>
</dbReference>
<accession>A0A484DHL5</accession>
<dbReference type="InterPro" id="IPR003034">
    <property type="entry name" value="SAP_dom"/>
</dbReference>
<keyword evidence="13 18" id="KW-0234">DNA repair</keyword>
<keyword evidence="14" id="KW-0539">Nucleus</keyword>
<dbReference type="PROSITE" id="PS50800">
    <property type="entry name" value="SAP"/>
    <property type="match status" value="1"/>
</dbReference>
<keyword evidence="8 18" id="KW-0227">DNA damage</keyword>
<reference evidence="23 24" key="1">
    <citation type="submission" date="2019-01" db="EMBL/GenBank/DDBJ databases">
        <title>A chromosome-scale genome assembly of the yellow perch, Perca flavescens.</title>
        <authorList>
            <person name="Feron R."/>
            <person name="Morvezen R."/>
            <person name="Bestin A."/>
            <person name="Haffray P."/>
            <person name="Klopp C."/>
            <person name="Zahm M."/>
            <person name="Cabau C."/>
            <person name="Roques C."/>
            <person name="Donnadieu C."/>
            <person name="Bouchez O."/>
            <person name="Christie M."/>
            <person name="Larson W."/>
            <person name="Guiguen Y."/>
        </authorList>
    </citation>
    <scope>NUCLEOTIDE SEQUENCE [LARGE SCALE GENOMIC DNA]</scope>
    <source>
        <strain evidence="23">YP-PL-M2</strain>
        <tissue evidence="23">Blood</tissue>
    </source>
</reference>
<dbReference type="GO" id="GO:0006301">
    <property type="term" value="P:DNA damage tolerance"/>
    <property type="evidence" value="ECO:0007669"/>
    <property type="project" value="InterPro"/>
</dbReference>
<dbReference type="CDD" id="cd16529">
    <property type="entry name" value="RING-HC_RAD18"/>
    <property type="match status" value="1"/>
</dbReference>
<keyword evidence="9 17" id="KW-0863">Zinc-finger</keyword>
<evidence type="ECO:0000256" key="19">
    <source>
        <dbReference type="SAM" id="MobiDB-lite"/>
    </source>
</evidence>
<dbReference type="GO" id="GO:0097505">
    <property type="term" value="C:Rad6-Rad18 complex"/>
    <property type="evidence" value="ECO:0007669"/>
    <property type="project" value="TreeGrafter"/>
</dbReference>
<dbReference type="SMART" id="SM00184">
    <property type="entry name" value="RING"/>
    <property type="match status" value="1"/>
</dbReference>
<feature type="compositionally biased region" description="Basic and acidic residues" evidence="19">
    <location>
        <begin position="396"/>
        <end position="426"/>
    </location>
</feature>
<feature type="compositionally biased region" description="Low complexity" evidence="19">
    <location>
        <begin position="438"/>
        <end position="455"/>
    </location>
</feature>
<comment type="catalytic activity">
    <reaction evidence="1">
        <text>S-ubiquitinyl-[E2 ubiquitin-conjugating enzyme]-L-cysteine + [acceptor protein]-L-lysine = [E2 ubiquitin-conjugating enzyme]-L-cysteine + N(6)-ubiquitinyl-[acceptor protein]-L-lysine.</text>
        <dbReference type="EC" id="2.3.2.27"/>
    </reaction>
</comment>
<feature type="domain" description="RING-type" evidence="20">
    <location>
        <begin position="25"/>
        <end position="63"/>
    </location>
</feature>
<evidence type="ECO:0000256" key="5">
    <source>
        <dbReference type="ARBA" id="ARBA00012483"/>
    </source>
</evidence>
<evidence type="ECO:0000256" key="15">
    <source>
        <dbReference type="ARBA" id="ARBA00031783"/>
    </source>
</evidence>
<evidence type="ECO:0000256" key="8">
    <source>
        <dbReference type="ARBA" id="ARBA00022763"/>
    </source>
</evidence>
<dbReference type="SMART" id="SM00734">
    <property type="entry name" value="ZnF_Rad18"/>
    <property type="match status" value="2"/>
</dbReference>
<dbReference type="InterPro" id="IPR017907">
    <property type="entry name" value="Znf_RING_CS"/>
</dbReference>
<evidence type="ECO:0000256" key="2">
    <source>
        <dbReference type="ARBA" id="ARBA00004123"/>
    </source>
</evidence>
<dbReference type="GO" id="GO:0061630">
    <property type="term" value="F:ubiquitin protein ligase activity"/>
    <property type="evidence" value="ECO:0007669"/>
    <property type="project" value="UniProtKB-EC"/>
</dbReference>
<dbReference type="EMBL" id="SCKG01000004">
    <property type="protein sequence ID" value="TDH13977.1"/>
    <property type="molecule type" value="Genomic_DNA"/>
</dbReference>
<keyword evidence="7" id="KW-0479">Metal-binding</keyword>
<dbReference type="Pfam" id="PF14835">
    <property type="entry name" value="zf-RING_6"/>
    <property type="match status" value="1"/>
</dbReference>
<dbReference type="GO" id="GO:0008270">
    <property type="term" value="F:zinc ion binding"/>
    <property type="evidence" value="ECO:0007669"/>
    <property type="project" value="UniProtKB-KW"/>
</dbReference>
<comment type="pathway">
    <text evidence="3">Protein modification; protein ubiquitination.</text>
</comment>
<comment type="subcellular location">
    <subcellularLocation>
        <location evidence="2">Nucleus</location>
    </subcellularLocation>
</comment>
<evidence type="ECO:0000256" key="3">
    <source>
        <dbReference type="ARBA" id="ARBA00004906"/>
    </source>
</evidence>
<keyword evidence="10" id="KW-0833">Ubl conjugation pathway</keyword>
<dbReference type="InterPro" id="IPR006642">
    <property type="entry name" value="Rad18_UBZ4"/>
</dbReference>
<keyword evidence="12" id="KW-0238">DNA-binding</keyword>
<dbReference type="PANTHER" id="PTHR14134">
    <property type="entry name" value="E3 UBIQUITIN-PROTEIN LIGASE RAD18"/>
    <property type="match status" value="1"/>
</dbReference>
<dbReference type="PROSITE" id="PS51908">
    <property type="entry name" value="ZF_UBZ4"/>
    <property type="match status" value="1"/>
</dbReference>
<dbReference type="InterPro" id="IPR039503">
    <property type="entry name" value="BARD1_Znf-RING"/>
</dbReference>
<evidence type="ECO:0000256" key="11">
    <source>
        <dbReference type="ARBA" id="ARBA00022833"/>
    </source>
</evidence>
<evidence type="ECO:0000256" key="4">
    <source>
        <dbReference type="ARBA" id="ARBA00009506"/>
    </source>
</evidence>
<evidence type="ECO:0000259" key="21">
    <source>
        <dbReference type="PROSITE" id="PS50800"/>
    </source>
</evidence>
<dbReference type="AlphaFoldDB" id="A0A484DHL5"/>
<evidence type="ECO:0000256" key="9">
    <source>
        <dbReference type="ARBA" id="ARBA00022771"/>
    </source>
</evidence>
<name>A0A484DHL5_PERFV</name>
<evidence type="ECO:0000256" key="14">
    <source>
        <dbReference type="ARBA" id="ARBA00023242"/>
    </source>
</evidence>
<dbReference type="Gene3D" id="3.30.160.60">
    <property type="entry name" value="Classic Zinc Finger"/>
    <property type="match status" value="1"/>
</dbReference>
<evidence type="ECO:0000313" key="23">
    <source>
        <dbReference type="EMBL" id="TDH13977.1"/>
    </source>
</evidence>
<evidence type="ECO:0000256" key="18">
    <source>
        <dbReference type="PROSITE-ProRule" id="PRU01256"/>
    </source>
</evidence>
<dbReference type="PANTHER" id="PTHR14134:SF2">
    <property type="entry name" value="E3 UBIQUITIN-PROTEIN LIGASE RAD18"/>
    <property type="match status" value="1"/>
</dbReference>
<comment type="caution">
    <text evidence="23">The sequence shown here is derived from an EMBL/GenBank/DDBJ whole genome shotgun (WGS) entry which is preliminary data.</text>
</comment>
<dbReference type="FunFam" id="3.30.40.10:FF:000172">
    <property type="entry name" value="E3 ubiquitin-protein ligase RAD18"/>
    <property type="match status" value="1"/>
</dbReference>
<feature type="compositionally biased region" description="Basic and acidic residues" evidence="19">
    <location>
        <begin position="462"/>
        <end position="471"/>
    </location>
</feature>
<evidence type="ECO:0000256" key="7">
    <source>
        <dbReference type="ARBA" id="ARBA00022723"/>
    </source>
</evidence>
<keyword evidence="24" id="KW-1185">Reference proteome</keyword>
<feature type="region of interest" description="Disordered" evidence="19">
    <location>
        <begin position="396"/>
        <end position="497"/>
    </location>
</feature>
<dbReference type="PROSITE" id="PS50089">
    <property type="entry name" value="ZF_RING_2"/>
    <property type="match status" value="1"/>
</dbReference>
<dbReference type="Pfam" id="PF02037">
    <property type="entry name" value="SAP"/>
    <property type="match status" value="1"/>
</dbReference>
<gene>
    <name evidence="23" type="ORF">EPR50_G00039910</name>
</gene>
<evidence type="ECO:0000256" key="6">
    <source>
        <dbReference type="ARBA" id="ARBA00022679"/>
    </source>
</evidence>
<dbReference type="GO" id="GO:0006513">
    <property type="term" value="P:protein monoubiquitination"/>
    <property type="evidence" value="ECO:0007669"/>
    <property type="project" value="InterPro"/>
</dbReference>
<evidence type="ECO:0000256" key="17">
    <source>
        <dbReference type="PROSITE-ProRule" id="PRU00175"/>
    </source>
</evidence>
<evidence type="ECO:0000256" key="16">
    <source>
        <dbReference type="ARBA" id="ARBA00082369"/>
    </source>
</evidence>
<evidence type="ECO:0000256" key="1">
    <source>
        <dbReference type="ARBA" id="ARBA00000900"/>
    </source>
</evidence>
<dbReference type="PROSITE" id="PS00518">
    <property type="entry name" value="ZF_RING_1"/>
    <property type="match status" value="1"/>
</dbReference>
<dbReference type="InterPro" id="IPR013083">
    <property type="entry name" value="Znf_RING/FYVE/PHD"/>
</dbReference>
<evidence type="ECO:0000259" key="22">
    <source>
        <dbReference type="PROSITE" id="PS51908"/>
    </source>
</evidence>